<name>A0A9P6M835_9FUNG</name>
<evidence type="ECO:0000313" key="2">
    <source>
        <dbReference type="Proteomes" id="UP000749646"/>
    </source>
</evidence>
<keyword evidence="2" id="KW-1185">Reference proteome</keyword>
<dbReference type="EMBL" id="JAAAHW010004367">
    <property type="protein sequence ID" value="KAF9975115.1"/>
    <property type="molecule type" value="Genomic_DNA"/>
</dbReference>
<dbReference type="AlphaFoldDB" id="A0A9P6M835"/>
<dbReference type="Proteomes" id="UP000749646">
    <property type="component" value="Unassembled WGS sequence"/>
</dbReference>
<dbReference type="Pfam" id="PF11176">
    <property type="entry name" value="Tma16"/>
    <property type="match status" value="1"/>
</dbReference>
<dbReference type="InterPro" id="IPR021346">
    <property type="entry name" value="Tma16"/>
</dbReference>
<dbReference type="Gene3D" id="1.20.1440.170">
    <property type="entry name" value="Translation machinery-associated protein 16-like"/>
    <property type="match status" value="1"/>
</dbReference>
<protein>
    <submittedName>
        <fullName evidence="1">Uncharacterized protein</fullName>
    </submittedName>
</protein>
<dbReference type="OrthoDB" id="270284at2759"/>
<reference evidence="1" key="1">
    <citation type="journal article" date="2020" name="Fungal Divers.">
        <title>Resolving the Mortierellaceae phylogeny through synthesis of multi-gene phylogenetics and phylogenomics.</title>
        <authorList>
            <person name="Vandepol N."/>
            <person name="Liber J."/>
            <person name="Desiro A."/>
            <person name="Na H."/>
            <person name="Kennedy M."/>
            <person name="Barry K."/>
            <person name="Grigoriev I.V."/>
            <person name="Miller A.N."/>
            <person name="O'Donnell K."/>
            <person name="Stajich J.E."/>
            <person name="Bonito G."/>
        </authorList>
    </citation>
    <scope>NUCLEOTIDE SEQUENCE</scope>
    <source>
        <strain evidence="1">MES-2147</strain>
    </source>
</reference>
<organism evidence="1 2">
    <name type="scientific">Modicella reniformis</name>
    <dbReference type="NCBI Taxonomy" id="1440133"/>
    <lineage>
        <taxon>Eukaryota</taxon>
        <taxon>Fungi</taxon>
        <taxon>Fungi incertae sedis</taxon>
        <taxon>Mucoromycota</taxon>
        <taxon>Mortierellomycotina</taxon>
        <taxon>Mortierellomycetes</taxon>
        <taxon>Mortierellales</taxon>
        <taxon>Mortierellaceae</taxon>
        <taxon>Modicella</taxon>
    </lineage>
</organism>
<comment type="caution">
    <text evidence="1">The sequence shown here is derived from an EMBL/GenBank/DDBJ whole genome shotgun (WGS) entry which is preliminary data.</text>
</comment>
<proteinExistence type="predicted"/>
<evidence type="ECO:0000313" key="1">
    <source>
        <dbReference type="EMBL" id="KAF9975115.1"/>
    </source>
</evidence>
<gene>
    <name evidence="1" type="ORF">BGZ65_008402</name>
</gene>
<accession>A0A9P6M835</accession>
<sequence length="75" mass="7932">MNIEIPDFSSPKNVKVLREWDGDLNSVNRIKMLRLNDSKHLAKFAAAVAGAAAAGMVASKAAEGSAMQDICISGE</sequence>
<dbReference type="InterPro" id="IPR038356">
    <property type="entry name" value="Tma16_sf"/>
</dbReference>